<dbReference type="Pfam" id="PF13426">
    <property type="entry name" value="PAS_9"/>
    <property type="match status" value="1"/>
</dbReference>
<gene>
    <name evidence="5" type="ORF">CKO21_12545</name>
</gene>
<evidence type="ECO:0000313" key="5">
    <source>
        <dbReference type="EMBL" id="MBK1698069.1"/>
    </source>
</evidence>
<keyword evidence="6" id="KW-1185">Reference proteome</keyword>
<organism evidence="5 6">
    <name type="scientific">Rhodovibrio salinarum</name>
    <dbReference type="NCBI Taxonomy" id="1087"/>
    <lineage>
        <taxon>Bacteria</taxon>
        <taxon>Pseudomonadati</taxon>
        <taxon>Pseudomonadota</taxon>
        <taxon>Alphaproteobacteria</taxon>
        <taxon>Rhodospirillales</taxon>
        <taxon>Rhodovibrionaceae</taxon>
        <taxon>Rhodovibrio</taxon>
    </lineage>
</organism>
<dbReference type="RefSeq" id="WP_051432070.1">
    <property type="nucleotide sequence ID" value="NZ_NRRE01000026.1"/>
</dbReference>
<evidence type="ECO:0000313" key="6">
    <source>
        <dbReference type="Proteomes" id="UP000778970"/>
    </source>
</evidence>
<comment type="caution">
    <text evidence="5">The sequence shown here is derived from an EMBL/GenBank/DDBJ whole genome shotgun (WGS) entry which is preliminary data.</text>
</comment>
<dbReference type="PANTHER" id="PTHR47429:SF2">
    <property type="entry name" value="PROTEIN TWIN LOV 1"/>
    <property type="match status" value="1"/>
</dbReference>
<keyword evidence="2" id="KW-0288">FMN</keyword>
<dbReference type="CDD" id="cd00130">
    <property type="entry name" value="PAS"/>
    <property type="match status" value="1"/>
</dbReference>
<dbReference type="NCBIfam" id="TIGR00229">
    <property type="entry name" value="sensory_box"/>
    <property type="match status" value="1"/>
</dbReference>
<evidence type="ECO:0000259" key="4">
    <source>
        <dbReference type="Pfam" id="PF13426"/>
    </source>
</evidence>
<dbReference type="Gene3D" id="3.30.450.20">
    <property type="entry name" value="PAS domain"/>
    <property type="match status" value="1"/>
</dbReference>
<reference evidence="5" key="1">
    <citation type="submission" date="2017-08" db="EMBL/GenBank/DDBJ databases">
        <authorList>
            <person name="Imhoff J.F."/>
            <person name="Rahn T."/>
            <person name="Kuenzel S."/>
            <person name="Neulinger S.C."/>
        </authorList>
    </citation>
    <scope>NUCLEOTIDE SEQUENCE</scope>
    <source>
        <strain evidence="5">DSM 9154</strain>
    </source>
</reference>
<evidence type="ECO:0000256" key="1">
    <source>
        <dbReference type="ARBA" id="ARBA00022630"/>
    </source>
</evidence>
<keyword evidence="3" id="KW-0157">Chromophore</keyword>
<dbReference type="InterPro" id="IPR035965">
    <property type="entry name" value="PAS-like_dom_sf"/>
</dbReference>
<dbReference type="InterPro" id="IPR001610">
    <property type="entry name" value="PAC"/>
</dbReference>
<reference evidence="5" key="2">
    <citation type="journal article" date="2020" name="Microorganisms">
        <title>Osmotic Adaptation and Compatible Solute Biosynthesis of Phototrophic Bacteria as Revealed from Genome Analyses.</title>
        <authorList>
            <person name="Imhoff J.F."/>
            <person name="Rahn T."/>
            <person name="Kunzel S."/>
            <person name="Keller A."/>
            <person name="Neulinger S.C."/>
        </authorList>
    </citation>
    <scope>NUCLEOTIDE SEQUENCE</scope>
    <source>
        <strain evidence="5">DSM 9154</strain>
    </source>
</reference>
<dbReference type="AlphaFoldDB" id="A0A934V1D5"/>
<proteinExistence type="predicted"/>
<feature type="domain" description="PAS" evidence="4">
    <location>
        <begin position="30"/>
        <end position="116"/>
    </location>
</feature>
<dbReference type="SMART" id="SM00086">
    <property type="entry name" value="PAC"/>
    <property type="match status" value="1"/>
</dbReference>
<accession>A0A934V1D5</accession>
<evidence type="ECO:0000256" key="2">
    <source>
        <dbReference type="ARBA" id="ARBA00022643"/>
    </source>
</evidence>
<dbReference type="InterPro" id="IPR000014">
    <property type="entry name" value="PAS"/>
</dbReference>
<name>A0A934V1D5_9PROT</name>
<sequence length="141" mass="15996">MITTLDEAYDRLTQTEAERSAVIADCQHADMPLVYVTRAFVDQTGYPAEEVINRNCRFLQGPDTDPHDVAAIHKAIAQARSLTIDILNYRKDGTPFWNRLRLRPVFREGVLDTYVGVQNPIAESQVDRGPYFDMPVMEPLA</sequence>
<protein>
    <submittedName>
        <fullName evidence="5">PAS sensor domain-containing protein</fullName>
    </submittedName>
</protein>
<keyword evidence="1" id="KW-0285">Flavoprotein</keyword>
<dbReference type="Proteomes" id="UP000778970">
    <property type="component" value="Unassembled WGS sequence"/>
</dbReference>
<dbReference type="EMBL" id="NRRE01000026">
    <property type="protein sequence ID" value="MBK1698069.1"/>
    <property type="molecule type" value="Genomic_DNA"/>
</dbReference>
<dbReference type="PANTHER" id="PTHR47429">
    <property type="entry name" value="PROTEIN TWIN LOV 1"/>
    <property type="match status" value="1"/>
</dbReference>
<evidence type="ECO:0000256" key="3">
    <source>
        <dbReference type="ARBA" id="ARBA00022991"/>
    </source>
</evidence>
<dbReference type="SUPFAM" id="SSF55785">
    <property type="entry name" value="PYP-like sensor domain (PAS domain)"/>
    <property type="match status" value="1"/>
</dbReference>